<feature type="region of interest" description="Disordered" evidence="1">
    <location>
        <begin position="435"/>
        <end position="493"/>
    </location>
</feature>
<name>A0AAD6S0F7_9AGAR</name>
<dbReference type="EMBL" id="JARJCM010000350">
    <property type="protein sequence ID" value="KAJ7018213.1"/>
    <property type="molecule type" value="Genomic_DNA"/>
</dbReference>
<feature type="compositionally biased region" description="Basic residues" evidence="1">
    <location>
        <begin position="274"/>
        <end position="289"/>
    </location>
</feature>
<organism evidence="2 3">
    <name type="scientific">Mycena alexandri</name>
    <dbReference type="NCBI Taxonomy" id="1745969"/>
    <lineage>
        <taxon>Eukaryota</taxon>
        <taxon>Fungi</taxon>
        <taxon>Dikarya</taxon>
        <taxon>Basidiomycota</taxon>
        <taxon>Agaricomycotina</taxon>
        <taxon>Agaricomycetes</taxon>
        <taxon>Agaricomycetidae</taxon>
        <taxon>Agaricales</taxon>
        <taxon>Marasmiineae</taxon>
        <taxon>Mycenaceae</taxon>
        <taxon>Mycena</taxon>
    </lineage>
</organism>
<feature type="compositionally biased region" description="Low complexity" evidence="1">
    <location>
        <begin position="629"/>
        <end position="655"/>
    </location>
</feature>
<feature type="compositionally biased region" description="Acidic residues" evidence="1">
    <location>
        <begin position="737"/>
        <end position="747"/>
    </location>
</feature>
<dbReference type="Proteomes" id="UP001218188">
    <property type="component" value="Unassembled WGS sequence"/>
</dbReference>
<protein>
    <submittedName>
        <fullName evidence="2">Uncharacterized protein</fullName>
    </submittedName>
</protein>
<evidence type="ECO:0000313" key="2">
    <source>
        <dbReference type="EMBL" id="KAJ7018213.1"/>
    </source>
</evidence>
<feature type="compositionally biased region" description="Acidic residues" evidence="1">
    <location>
        <begin position="704"/>
        <end position="729"/>
    </location>
</feature>
<feature type="compositionally biased region" description="Acidic residues" evidence="1">
    <location>
        <begin position="795"/>
        <end position="805"/>
    </location>
</feature>
<feature type="compositionally biased region" description="Low complexity" evidence="1">
    <location>
        <begin position="754"/>
        <end position="778"/>
    </location>
</feature>
<feature type="region of interest" description="Disordered" evidence="1">
    <location>
        <begin position="611"/>
        <end position="838"/>
    </location>
</feature>
<feature type="compositionally biased region" description="Basic residues" evidence="1">
    <location>
        <begin position="656"/>
        <end position="669"/>
    </location>
</feature>
<dbReference type="AlphaFoldDB" id="A0AAD6S0F7"/>
<feature type="region of interest" description="Disordered" evidence="1">
    <location>
        <begin position="273"/>
        <end position="305"/>
    </location>
</feature>
<evidence type="ECO:0000256" key="1">
    <source>
        <dbReference type="SAM" id="MobiDB-lite"/>
    </source>
</evidence>
<feature type="compositionally biased region" description="Basic and acidic residues" evidence="1">
    <location>
        <begin position="187"/>
        <end position="197"/>
    </location>
</feature>
<feature type="compositionally biased region" description="Low complexity" evidence="1">
    <location>
        <begin position="676"/>
        <end position="687"/>
    </location>
</feature>
<feature type="region of interest" description="Disordered" evidence="1">
    <location>
        <begin position="38"/>
        <end position="97"/>
    </location>
</feature>
<feature type="compositionally biased region" description="Low complexity" evidence="1">
    <location>
        <begin position="458"/>
        <end position="483"/>
    </location>
</feature>
<comment type="caution">
    <text evidence="2">The sequence shown here is derived from an EMBL/GenBank/DDBJ whole genome shotgun (WGS) entry which is preliminary data.</text>
</comment>
<proteinExistence type="predicted"/>
<reference evidence="2" key="1">
    <citation type="submission" date="2023-03" db="EMBL/GenBank/DDBJ databases">
        <title>Massive genome expansion in bonnet fungi (Mycena s.s.) driven by repeated elements and novel gene families across ecological guilds.</title>
        <authorList>
            <consortium name="Lawrence Berkeley National Laboratory"/>
            <person name="Harder C.B."/>
            <person name="Miyauchi S."/>
            <person name="Viragh M."/>
            <person name="Kuo A."/>
            <person name="Thoen E."/>
            <person name="Andreopoulos B."/>
            <person name="Lu D."/>
            <person name="Skrede I."/>
            <person name="Drula E."/>
            <person name="Henrissat B."/>
            <person name="Morin E."/>
            <person name="Kohler A."/>
            <person name="Barry K."/>
            <person name="LaButti K."/>
            <person name="Morin E."/>
            <person name="Salamov A."/>
            <person name="Lipzen A."/>
            <person name="Mereny Z."/>
            <person name="Hegedus B."/>
            <person name="Baldrian P."/>
            <person name="Stursova M."/>
            <person name="Weitz H."/>
            <person name="Taylor A."/>
            <person name="Grigoriev I.V."/>
            <person name="Nagy L.G."/>
            <person name="Martin F."/>
            <person name="Kauserud H."/>
        </authorList>
    </citation>
    <scope>NUCLEOTIDE SEQUENCE</scope>
    <source>
        <strain evidence="2">CBHHK200</strain>
    </source>
</reference>
<feature type="compositionally biased region" description="Basic and acidic residues" evidence="1">
    <location>
        <begin position="59"/>
        <end position="69"/>
    </location>
</feature>
<feature type="compositionally biased region" description="Basic residues" evidence="1">
    <location>
        <begin position="70"/>
        <end position="79"/>
    </location>
</feature>
<keyword evidence="3" id="KW-1185">Reference proteome</keyword>
<feature type="region of interest" description="Disordered" evidence="1">
    <location>
        <begin position="559"/>
        <end position="596"/>
    </location>
</feature>
<gene>
    <name evidence="2" type="ORF">C8F04DRAFT_1243365</name>
</gene>
<accession>A0AAD6S0F7</accession>
<evidence type="ECO:0000313" key="3">
    <source>
        <dbReference type="Proteomes" id="UP001218188"/>
    </source>
</evidence>
<feature type="region of interest" description="Disordered" evidence="1">
    <location>
        <begin position="162"/>
        <end position="227"/>
    </location>
</feature>
<sequence length="838" mass="91079">MGLEGIEPPVRTYTIHAGPLRADDGAGDFVCGMSHKGVHTQAHRQQRVEIGQRHSRRTTVVEKGSDGKPQKKKKKLRRGAHSDEDEETREEWPNGSDEFEVVCGGAAVLIMIVESPWAWMRRWPSGAPLGAAWHSERKITHIVHLEESRIRGEVGLCVARSTADKATMQRGNGGREEPEGRKKRTRRMEGENGEPGRRRNRAEQSATSEEVKKTPLATVGDGRGTGWKNGWGGRCGVRTVPRGSWGGVWDFVDLRVGGWGGGITRELKSNSIRTRNHKARRARSRKAQSRHQLPPPNHNPIHNPQPQRLWRLQVELDYTHYTHALSRLYNYFKANYWTRQQEQGLAPSTITVVQKNELYTTTMTTTFRRPAPAPEPVPSRAAQRKQRLLELENEQRIEDAEALKMTEEQRLLLFHSFRSVKFEWSDLDGMRGVRRRYNSPTTQSCPASPPQPPHAHAHAVSPKSSLAQLRTAPPTTTPTTPNAHPRPTPPQIQIRTHQLPPYTQYSYPYSYSHAPQHAAQAPAFAVLTNAAAASGTDETIRGAPAYITNVNVQGWSARDARGQGQTPFPRSHPLAPSPTSAGAFPPYASPQRPPGIVRAVSAPASAASQVQVAIGRASPKPNSDSPTRRPAGVKVGAAPAGTTTTTTARTTSGSGSRRRASGGKTKARSPVKGLFAAPAPSPSSASPIRVPLPPLAAAAADVDGAAEDDEDAWEDLDDDEDEDEDEDDDATLRADGDGDDEDEEDEGLQTPVPGRASGAAGWGWRFEDAPPVYSAYAPAPAPPFGVACGVYGTEGEGEGDEEEGPETPRPCTPGPYACAYPDPGAEGGEEQVGGKRKR</sequence>